<dbReference type="PRINTS" id="PR01576">
    <property type="entry name" value="PDEFORMYLASE"/>
</dbReference>
<evidence type="ECO:0000313" key="5">
    <source>
        <dbReference type="EMBL" id="KAA5423829.1"/>
    </source>
</evidence>
<comment type="function">
    <text evidence="4">Removes the formyl group from the N-terminal Met of newly synthesized proteins. Requires at least a dipeptide for an efficient rate of reaction. N-terminal L-methionine is a prerequisite for activity but the enzyme has broad specificity at other positions.</text>
</comment>
<dbReference type="InterPro" id="IPR036821">
    <property type="entry name" value="Peptide_deformylase_sf"/>
</dbReference>
<feature type="active site" evidence="4">
    <location>
        <position position="151"/>
    </location>
</feature>
<dbReference type="Gene3D" id="3.90.45.10">
    <property type="entry name" value="Peptide deformylase"/>
    <property type="match status" value="1"/>
</dbReference>
<feature type="binding site" evidence="4">
    <location>
        <position position="154"/>
    </location>
    <ligand>
        <name>Fe cation</name>
        <dbReference type="ChEBI" id="CHEBI:24875"/>
    </ligand>
</feature>
<dbReference type="Proteomes" id="UP000448877">
    <property type="component" value="Unassembled WGS sequence"/>
</dbReference>
<dbReference type="GO" id="GO:0006412">
    <property type="term" value="P:translation"/>
    <property type="evidence" value="ECO:0007669"/>
    <property type="project" value="UniProtKB-UniRule"/>
</dbReference>
<reference evidence="5 6" key="1">
    <citation type="journal article" date="2019" name="Nat. Med.">
        <title>A library of human gut bacterial isolates paired with longitudinal multiomics data enables mechanistic microbiome research.</title>
        <authorList>
            <person name="Poyet M."/>
            <person name="Groussin M."/>
            <person name="Gibbons S.M."/>
            <person name="Avila-Pacheco J."/>
            <person name="Jiang X."/>
            <person name="Kearney S.M."/>
            <person name="Perrotta A.R."/>
            <person name="Berdy B."/>
            <person name="Zhao S."/>
            <person name="Lieberman T.D."/>
            <person name="Swanson P.K."/>
            <person name="Smith M."/>
            <person name="Roesemann S."/>
            <person name="Alexander J.E."/>
            <person name="Rich S.A."/>
            <person name="Livny J."/>
            <person name="Vlamakis H."/>
            <person name="Clish C."/>
            <person name="Bullock K."/>
            <person name="Deik A."/>
            <person name="Scott J."/>
            <person name="Pierce K.A."/>
            <person name="Xavier R.J."/>
            <person name="Alm E.J."/>
        </authorList>
    </citation>
    <scope>NUCLEOTIDE SEQUENCE [LARGE SCALE GENOMIC DNA]</scope>
    <source>
        <strain evidence="5 6">BIOML-A6</strain>
    </source>
</reference>
<evidence type="ECO:0000313" key="6">
    <source>
        <dbReference type="Proteomes" id="UP000448877"/>
    </source>
</evidence>
<dbReference type="EMBL" id="VVYV01000001">
    <property type="protein sequence ID" value="KAA5423829.1"/>
    <property type="molecule type" value="Genomic_DNA"/>
</dbReference>
<dbReference type="RefSeq" id="WP_007215366.1">
    <property type="nucleotide sequence ID" value="NZ_CABMLT010000008.1"/>
</dbReference>
<dbReference type="EC" id="3.5.1.88" evidence="4"/>
<dbReference type="eggNOG" id="COG0242">
    <property type="taxonomic scope" value="Bacteria"/>
</dbReference>
<dbReference type="PANTHER" id="PTHR10458">
    <property type="entry name" value="PEPTIDE DEFORMYLASE"/>
    <property type="match status" value="1"/>
</dbReference>
<dbReference type="HAMAP" id="MF_00163">
    <property type="entry name" value="Pep_deformylase"/>
    <property type="match status" value="1"/>
</dbReference>
<dbReference type="PIRSF" id="PIRSF004749">
    <property type="entry name" value="Pep_def"/>
    <property type="match status" value="1"/>
</dbReference>
<dbReference type="SUPFAM" id="SSF56420">
    <property type="entry name" value="Peptide deformylase"/>
    <property type="match status" value="1"/>
</dbReference>
<protein>
    <recommendedName>
        <fullName evidence="4">Peptide deformylase</fullName>
        <shortName evidence="4">PDF</shortName>
        <ecNumber evidence="4">3.5.1.88</ecNumber>
    </recommendedName>
    <alternativeName>
        <fullName evidence="4">Polypeptide deformylase</fullName>
    </alternativeName>
</protein>
<organism evidence="5 6">
    <name type="scientific">Bacteroides cellulosilyticus</name>
    <dbReference type="NCBI Taxonomy" id="246787"/>
    <lineage>
        <taxon>Bacteria</taxon>
        <taxon>Pseudomonadati</taxon>
        <taxon>Bacteroidota</taxon>
        <taxon>Bacteroidia</taxon>
        <taxon>Bacteroidales</taxon>
        <taxon>Bacteroidaceae</taxon>
        <taxon>Bacteroides</taxon>
    </lineage>
</organism>
<comment type="caution">
    <text evidence="5">The sequence shown here is derived from an EMBL/GenBank/DDBJ whole genome shotgun (WGS) entry which is preliminary data.</text>
</comment>
<dbReference type="NCBIfam" id="TIGR00079">
    <property type="entry name" value="pept_deformyl"/>
    <property type="match status" value="1"/>
</dbReference>
<dbReference type="AlphaFoldDB" id="A0A108TDK9"/>
<dbReference type="Pfam" id="PF01327">
    <property type="entry name" value="Pep_deformylase"/>
    <property type="match status" value="1"/>
</dbReference>
<dbReference type="GO" id="GO:0042586">
    <property type="term" value="F:peptide deformylase activity"/>
    <property type="evidence" value="ECO:0007669"/>
    <property type="project" value="UniProtKB-UniRule"/>
</dbReference>
<dbReference type="CDD" id="cd00487">
    <property type="entry name" value="Pep_deformylase"/>
    <property type="match status" value="1"/>
</dbReference>
<evidence type="ECO:0000256" key="4">
    <source>
        <dbReference type="HAMAP-Rule" id="MF_00163"/>
    </source>
</evidence>
<feature type="binding site" evidence="4">
    <location>
        <position position="108"/>
    </location>
    <ligand>
        <name>Fe cation</name>
        <dbReference type="ChEBI" id="CHEBI:24875"/>
    </ligand>
</feature>
<evidence type="ECO:0000256" key="1">
    <source>
        <dbReference type="ARBA" id="ARBA00010759"/>
    </source>
</evidence>
<keyword evidence="4" id="KW-0648">Protein biosynthesis</keyword>
<gene>
    <name evidence="4 5" type="primary">def</name>
    <name evidence="5" type="ORF">F2Y81_01410</name>
</gene>
<dbReference type="GO" id="GO:0046872">
    <property type="term" value="F:metal ion binding"/>
    <property type="evidence" value="ECO:0007669"/>
    <property type="project" value="UniProtKB-KW"/>
</dbReference>
<feature type="binding site" evidence="4">
    <location>
        <position position="150"/>
    </location>
    <ligand>
        <name>Fe cation</name>
        <dbReference type="ChEBI" id="CHEBI:24875"/>
    </ligand>
</feature>
<dbReference type="STRING" id="246787.BcellWH2_04147"/>
<evidence type="ECO:0000256" key="3">
    <source>
        <dbReference type="ARBA" id="ARBA00022801"/>
    </source>
</evidence>
<evidence type="ECO:0000256" key="2">
    <source>
        <dbReference type="ARBA" id="ARBA00022723"/>
    </source>
</evidence>
<comment type="cofactor">
    <cofactor evidence="4">
        <name>Fe(2+)</name>
        <dbReference type="ChEBI" id="CHEBI:29033"/>
    </cofactor>
    <text evidence="4">Binds 1 Fe(2+) ion.</text>
</comment>
<name>A0A108TDK9_9BACE</name>
<comment type="catalytic activity">
    <reaction evidence="4">
        <text>N-terminal N-formyl-L-methionyl-[peptide] + H2O = N-terminal L-methionyl-[peptide] + formate</text>
        <dbReference type="Rhea" id="RHEA:24420"/>
        <dbReference type="Rhea" id="RHEA-COMP:10639"/>
        <dbReference type="Rhea" id="RHEA-COMP:10640"/>
        <dbReference type="ChEBI" id="CHEBI:15377"/>
        <dbReference type="ChEBI" id="CHEBI:15740"/>
        <dbReference type="ChEBI" id="CHEBI:49298"/>
        <dbReference type="ChEBI" id="CHEBI:64731"/>
        <dbReference type="EC" id="3.5.1.88"/>
    </reaction>
</comment>
<keyword evidence="4" id="KW-0408">Iron</keyword>
<dbReference type="NCBIfam" id="NF001159">
    <property type="entry name" value="PRK00150.1-3"/>
    <property type="match status" value="1"/>
</dbReference>
<sequence length="194" mass="22608">MIKPITIYGNPVLRKECVNIDETYPSIREVIETMWQTLRNADGCGLAAPQINLPIKLFVVNSRDSYAYMSARERERFFAKDDCGIEETFINAEITACSDEVWTTGEGCLSIPDLYEEVTRPWSITIKYQDKEFNEQVKVYYGYTARIIQHEFEHTEGKLYIDHLSPFRKQLLRNKLTRILKGKINASYPTQKSY</sequence>
<dbReference type="InterPro" id="IPR023635">
    <property type="entry name" value="Peptide_deformylase"/>
</dbReference>
<accession>A0A108TDK9</accession>
<proteinExistence type="inferred from homology"/>
<keyword evidence="2 4" id="KW-0479">Metal-binding</keyword>
<dbReference type="PANTHER" id="PTHR10458:SF22">
    <property type="entry name" value="PEPTIDE DEFORMYLASE"/>
    <property type="match status" value="1"/>
</dbReference>
<keyword evidence="3 4" id="KW-0378">Hydrolase</keyword>
<comment type="similarity">
    <text evidence="1 4">Belongs to the polypeptide deformylase family.</text>
</comment>